<dbReference type="Gramene" id="Psat05G0808700-T1">
    <property type="protein sequence ID" value="KAI5413807.1"/>
    <property type="gene ID" value="KIW84_058087"/>
</dbReference>
<evidence type="ECO:0000313" key="3">
    <source>
        <dbReference type="Proteomes" id="UP001058974"/>
    </source>
</evidence>
<organism evidence="2 3">
    <name type="scientific">Pisum sativum</name>
    <name type="common">Garden pea</name>
    <name type="synonym">Lathyrus oleraceus</name>
    <dbReference type="NCBI Taxonomy" id="3888"/>
    <lineage>
        <taxon>Eukaryota</taxon>
        <taxon>Viridiplantae</taxon>
        <taxon>Streptophyta</taxon>
        <taxon>Embryophyta</taxon>
        <taxon>Tracheophyta</taxon>
        <taxon>Spermatophyta</taxon>
        <taxon>Magnoliopsida</taxon>
        <taxon>eudicotyledons</taxon>
        <taxon>Gunneridae</taxon>
        <taxon>Pentapetalae</taxon>
        <taxon>rosids</taxon>
        <taxon>fabids</taxon>
        <taxon>Fabales</taxon>
        <taxon>Fabaceae</taxon>
        <taxon>Papilionoideae</taxon>
        <taxon>50 kb inversion clade</taxon>
        <taxon>NPAAA clade</taxon>
        <taxon>Hologalegina</taxon>
        <taxon>IRL clade</taxon>
        <taxon>Fabeae</taxon>
        <taxon>Lathyrus</taxon>
    </lineage>
</organism>
<accession>A0A9D4X5G1</accession>
<feature type="compositionally biased region" description="Basic and acidic residues" evidence="1">
    <location>
        <begin position="53"/>
        <end position="71"/>
    </location>
</feature>
<protein>
    <submittedName>
        <fullName evidence="2">Uncharacterized protein</fullName>
    </submittedName>
</protein>
<gene>
    <name evidence="2" type="ORF">KIW84_058087</name>
</gene>
<sequence length="119" mass="14096">MSVSESSMKQNQHNADQNRDEDVKDRTGEEKQHDGENQHQNKNNTITDESSEDNNRFIAEEVEEEPRRHESNEDDERDWMPYKTEEENDKNHDSVVHLEVTDVCLHARDCVWETGREVE</sequence>
<feature type="region of interest" description="Disordered" evidence="1">
    <location>
        <begin position="1"/>
        <end position="80"/>
    </location>
</feature>
<dbReference type="AlphaFoldDB" id="A0A9D4X5G1"/>
<evidence type="ECO:0000313" key="2">
    <source>
        <dbReference type="EMBL" id="KAI5413807.1"/>
    </source>
</evidence>
<feature type="compositionally biased region" description="Polar residues" evidence="1">
    <location>
        <begin position="1"/>
        <end position="15"/>
    </location>
</feature>
<comment type="caution">
    <text evidence="2">The sequence shown here is derived from an EMBL/GenBank/DDBJ whole genome shotgun (WGS) entry which is preliminary data.</text>
</comment>
<proteinExistence type="predicted"/>
<keyword evidence="3" id="KW-1185">Reference proteome</keyword>
<feature type="compositionally biased region" description="Basic and acidic residues" evidence="1">
    <location>
        <begin position="16"/>
        <end position="39"/>
    </location>
</feature>
<reference evidence="2 3" key="1">
    <citation type="journal article" date="2022" name="Nat. Genet.">
        <title>Improved pea reference genome and pan-genome highlight genomic features and evolutionary characteristics.</title>
        <authorList>
            <person name="Yang T."/>
            <person name="Liu R."/>
            <person name="Luo Y."/>
            <person name="Hu S."/>
            <person name="Wang D."/>
            <person name="Wang C."/>
            <person name="Pandey M.K."/>
            <person name="Ge S."/>
            <person name="Xu Q."/>
            <person name="Li N."/>
            <person name="Li G."/>
            <person name="Huang Y."/>
            <person name="Saxena R.K."/>
            <person name="Ji Y."/>
            <person name="Li M."/>
            <person name="Yan X."/>
            <person name="He Y."/>
            <person name="Liu Y."/>
            <person name="Wang X."/>
            <person name="Xiang C."/>
            <person name="Varshney R.K."/>
            <person name="Ding H."/>
            <person name="Gao S."/>
            <person name="Zong X."/>
        </authorList>
    </citation>
    <scope>NUCLEOTIDE SEQUENCE [LARGE SCALE GENOMIC DNA]</scope>
    <source>
        <strain evidence="2 3">cv. Zhongwan 6</strain>
    </source>
</reference>
<name>A0A9D4X5G1_PEA</name>
<dbReference type="Proteomes" id="UP001058974">
    <property type="component" value="Chromosome 5"/>
</dbReference>
<dbReference type="EMBL" id="JAMSHJ010000005">
    <property type="protein sequence ID" value="KAI5413807.1"/>
    <property type="molecule type" value="Genomic_DNA"/>
</dbReference>
<evidence type="ECO:0000256" key="1">
    <source>
        <dbReference type="SAM" id="MobiDB-lite"/>
    </source>
</evidence>